<dbReference type="GO" id="GO:0055052">
    <property type="term" value="C:ATP-binding cassette (ABC) transporter complex, substrate-binding subunit-containing"/>
    <property type="evidence" value="ECO:0007669"/>
    <property type="project" value="TreeGrafter"/>
</dbReference>
<evidence type="ECO:0000256" key="4">
    <source>
        <dbReference type="SAM" id="SignalP"/>
    </source>
</evidence>
<dbReference type="PANTHER" id="PTHR30061">
    <property type="entry name" value="MALTOSE-BINDING PERIPLASMIC PROTEIN"/>
    <property type="match status" value="1"/>
</dbReference>
<evidence type="ECO:0000313" key="6">
    <source>
        <dbReference type="Proteomes" id="UP000587002"/>
    </source>
</evidence>
<dbReference type="EMBL" id="JACCFJ010000001">
    <property type="protein sequence ID" value="NYI84137.1"/>
    <property type="molecule type" value="Genomic_DNA"/>
</dbReference>
<dbReference type="AlphaFoldDB" id="A0A853ARS3"/>
<dbReference type="Pfam" id="PF01547">
    <property type="entry name" value="SBP_bac_1"/>
    <property type="match status" value="1"/>
</dbReference>
<evidence type="ECO:0000256" key="1">
    <source>
        <dbReference type="ARBA" id="ARBA00008520"/>
    </source>
</evidence>
<dbReference type="Gene3D" id="3.40.190.10">
    <property type="entry name" value="Periplasmic binding protein-like II"/>
    <property type="match status" value="2"/>
</dbReference>
<dbReference type="CDD" id="cd14750">
    <property type="entry name" value="PBP2_TMBP"/>
    <property type="match status" value="1"/>
</dbReference>
<dbReference type="SUPFAM" id="SSF53850">
    <property type="entry name" value="Periplasmic binding protein-like II"/>
    <property type="match status" value="1"/>
</dbReference>
<dbReference type="PANTHER" id="PTHR30061:SF50">
    <property type="entry name" value="MALTOSE_MALTODEXTRIN-BINDING PERIPLASMIC PROTEIN"/>
    <property type="match status" value="1"/>
</dbReference>
<dbReference type="GO" id="GO:0015768">
    <property type="term" value="P:maltose transport"/>
    <property type="evidence" value="ECO:0007669"/>
    <property type="project" value="TreeGrafter"/>
</dbReference>
<evidence type="ECO:0000256" key="2">
    <source>
        <dbReference type="ARBA" id="ARBA00022448"/>
    </source>
</evidence>
<keyword evidence="6" id="KW-1185">Reference proteome</keyword>
<name>A0A853ARS3_9PSEU</name>
<keyword evidence="5" id="KW-0762">Sugar transport</keyword>
<feature type="signal peptide" evidence="4">
    <location>
        <begin position="1"/>
        <end position="26"/>
    </location>
</feature>
<organism evidence="5 6">
    <name type="scientific">Saccharopolyspora hordei</name>
    <dbReference type="NCBI Taxonomy" id="1838"/>
    <lineage>
        <taxon>Bacteria</taxon>
        <taxon>Bacillati</taxon>
        <taxon>Actinomycetota</taxon>
        <taxon>Actinomycetes</taxon>
        <taxon>Pseudonocardiales</taxon>
        <taxon>Pseudonocardiaceae</taxon>
        <taxon>Saccharopolyspora</taxon>
    </lineage>
</organism>
<reference evidence="5 6" key="1">
    <citation type="submission" date="2020-07" db="EMBL/GenBank/DDBJ databases">
        <title>Sequencing the genomes of 1000 actinobacteria strains.</title>
        <authorList>
            <person name="Klenk H.-P."/>
        </authorList>
    </citation>
    <scope>NUCLEOTIDE SEQUENCE [LARGE SCALE GENOMIC DNA]</scope>
    <source>
        <strain evidence="5 6">DSM 44065</strain>
    </source>
</reference>
<sequence length="428" mass="46471">MQLRRAPAWAVLTTTAAITLTGCVSAPATGPVGEHAPEVPVLDPAIADGASGDVTICGNKDNGTYTKLTESFNAKRTGVTAHYLEIGQDTDSTRTQAIQRLEGGSHGCDIYVMDVTWTSEWAAQGWVQDHSRLVEEHRADLIPSTLETVRYDDRYWAVPFFTNAGLLFYREDRVPPPTTWEQVYANAATDESHKVEMQAKRYEGLTVNFLEMLYSAGGSVIDEQGTVTIDSPQTRAVLTKLTEALDNGAVDRASLTYDEDGGRRAYESGRAGYLRQWPSAHAQIVQTGAGPHTAVAPLPAFDEHSEPAAVLGGWNLGIATEADNPAGAVAVVDYATSAEFQKTIIMEHSQAPVHAATYDDPEVIAELPFVPQLKQSVLSAKPRPKSPVYAQLSRAIYKNVYQVISGQTDVDSGVRKMAEDIRTAQETF</sequence>
<dbReference type="RefSeq" id="WP_179721092.1">
    <property type="nucleotide sequence ID" value="NZ_BAABFH010000001.1"/>
</dbReference>
<accession>A0A853ARS3</accession>
<dbReference type="PROSITE" id="PS51257">
    <property type="entry name" value="PROKAR_LIPOPROTEIN"/>
    <property type="match status" value="1"/>
</dbReference>
<dbReference type="InterPro" id="IPR006059">
    <property type="entry name" value="SBP"/>
</dbReference>
<dbReference type="GO" id="GO:1901982">
    <property type="term" value="F:maltose binding"/>
    <property type="evidence" value="ECO:0007669"/>
    <property type="project" value="TreeGrafter"/>
</dbReference>
<proteinExistence type="inferred from homology"/>
<dbReference type="Proteomes" id="UP000587002">
    <property type="component" value="Unassembled WGS sequence"/>
</dbReference>
<comment type="caution">
    <text evidence="5">The sequence shown here is derived from an EMBL/GenBank/DDBJ whole genome shotgun (WGS) entry which is preliminary data.</text>
</comment>
<keyword evidence="3 4" id="KW-0732">Signal</keyword>
<evidence type="ECO:0000313" key="5">
    <source>
        <dbReference type="EMBL" id="NYI84137.1"/>
    </source>
</evidence>
<gene>
    <name evidence="5" type="ORF">HNR68_002767</name>
</gene>
<feature type="chain" id="PRO_5032372059" evidence="4">
    <location>
        <begin position="27"/>
        <end position="428"/>
    </location>
</feature>
<dbReference type="GO" id="GO:0042956">
    <property type="term" value="P:maltodextrin transmembrane transport"/>
    <property type="evidence" value="ECO:0007669"/>
    <property type="project" value="TreeGrafter"/>
</dbReference>
<comment type="similarity">
    <text evidence="1">Belongs to the bacterial solute-binding protein 1 family.</text>
</comment>
<protein>
    <submittedName>
        <fullName evidence="5">Multiple sugar transport system substrate-binding protein</fullName>
    </submittedName>
</protein>
<evidence type="ECO:0000256" key="3">
    <source>
        <dbReference type="ARBA" id="ARBA00022729"/>
    </source>
</evidence>
<keyword evidence="2" id="KW-0813">Transport</keyword>